<keyword evidence="4" id="KW-1185">Reference proteome</keyword>
<sequence>MELTEEMKQEILSIFEYLHTHPEISWKEINTTQYIANKLKALGCRVQTFDDCTGVIAEIGSGSPIIGLRADMDALWQEVDGTFKANHSCGHDAHMTMVLGTLMMLKQQDTLPQGTIRFIFQPAEEKGMGALKIIEKGVIDDLEFLYGVHVRPIQETANGHATPAILHGSTQSITGTIIGEDAHAARPHLGTNSIEIAATLVHELAHIHVDPMVPHSVKMTKLHAGGESSNIIPGKAEFSLDLRAQTNEVMESLIAHVQGAAQSVAQFYNVNIDMNIPENLAAATENLEAETLLAAAIEDTIGKENLDPPLVTTGGEDFHFYSLKRPKLKATMLGLGCGLEPGLHHPHMTFDRKALFSGIRILTSVLLKTLEREPCGVSR</sequence>
<dbReference type="RefSeq" id="WP_239540917.1">
    <property type="nucleotide sequence ID" value="NZ_BMFV01000002.1"/>
</dbReference>
<feature type="binding site" evidence="1">
    <location>
        <position position="125"/>
    </location>
    <ligand>
        <name>Mn(2+)</name>
        <dbReference type="ChEBI" id="CHEBI:29035"/>
        <label>2</label>
    </ligand>
</feature>
<keyword evidence="1" id="KW-0464">Manganese</keyword>
<evidence type="ECO:0000259" key="2">
    <source>
        <dbReference type="Pfam" id="PF07687"/>
    </source>
</evidence>
<accession>A0A8J3EL79</accession>
<feature type="binding site" evidence="1">
    <location>
        <position position="344"/>
    </location>
    <ligand>
        <name>Mn(2+)</name>
        <dbReference type="ChEBI" id="CHEBI:29035"/>
        <label>2</label>
    </ligand>
</feature>
<feature type="domain" description="Peptidase M20 dimerisation" evidence="2">
    <location>
        <begin position="176"/>
        <end position="265"/>
    </location>
</feature>
<dbReference type="SUPFAM" id="SSF55031">
    <property type="entry name" value="Bacterial exopeptidase dimerisation domain"/>
    <property type="match status" value="1"/>
</dbReference>
<dbReference type="PIRSF" id="PIRSF005962">
    <property type="entry name" value="Pept_M20D_amidohydro"/>
    <property type="match status" value="1"/>
</dbReference>
<feature type="binding site" evidence="1">
    <location>
        <position position="149"/>
    </location>
    <ligand>
        <name>Mn(2+)</name>
        <dbReference type="ChEBI" id="CHEBI:29035"/>
        <label>2</label>
    </ligand>
</feature>
<feature type="binding site" evidence="1">
    <location>
        <position position="89"/>
    </location>
    <ligand>
        <name>Mn(2+)</name>
        <dbReference type="ChEBI" id="CHEBI:29035"/>
        <label>2</label>
    </ligand>
</feature>
<comment type="cofactor">
    <cofactor evidence="1">
        <name>Mn(2+)</name>
        <dbReference type="ChEBI" id="CHEBI:29035"/>
    </cofactor>
    <text evidence="1">The Mn(2+) ion enhances activity.</text>
</comment>
<dbReference type="InterPro" id="IPR011650">
    <property type="entry name" value="Peptidase_M20_dimer"/>
</dbReference>
<dbReference type="InterPro" id="IPR036264">
    <property type="entry name" value="Bact_exopeptidase_dim_dom"/>
</dbReference>
<dbReference type="InterPro" id="IPR002933">
    <property type="entry name" value="Peptidase_M20"/>
</dbReference>
<dbReference type="InterPro" id="IPR037484">
    <property type="entry name" value="AmhX-like"/>
</dbReference>
<dbReference type="PANTHER" id="PTHR11014">
    <property type="entry name" value="PEPTIDASE M20 FAMILY MEMBER"/>
    <property type="match status" value="1"/>
</dbReference>
<dbReference type="InterPro" id="IPR017439">
    <property type="entry name" value="Amidohydrolase"/>
</dbReference>
<dbReference type="GO" id="GO:0016787">
    <property type="term" value="F:hydrolase activity"/>
    <property type="evidence" value="ECO:0007669"/>
    <property type="project" value="InterPro"/>
</dbReference>
<dbReference type="Gene3D" id="3.30.70.360">
    <property type="match status" value="1"/>
</dbReference>
<reference evidence="3" key="1">
    <citation type="journal article" date="2014" name="Int. J. Syst. Evol. Microbiol.">
        <title>Complete genome sequence of Corynebacterium casei LMG S-19264T (=DSM 44701T), isolated from a smear-ripened cheese.</title>
        <authorList>
            <consortium name="US DOE Joint Genome Institute (JGI-PGF)"/>
            <person name="Walter F."/>
            <person name="Albersmeier A."/>
            <person name="Kalinowski J."/>
            <person name="Ruckert C."/>
        </authorList>
    </citation>
    <scope>NUCLEOTIDE SEQUENCE</scope>
    <source>
        <strain evidence="3">CGMCC 1.12777</strain>
    </source>
</reference>
<dbReference type="PANTHER" id="PTHR11014:SF122">
    <property type="entry name" value="AMIDOHYDROLASE AMHX"/>
    <property type="match status" value="1"/>
</dbReference>
<keyword evidence="1" id="KW-0479">Metal-binding</keyword>
<name>A0A8J3EL79_9BACL</name>
<evidence type="ECO:0000313" key="4">
    <source>
        <dbReference type="Proteomes" id="UP000656813"/>
    </source>
</evidence>
<dbReference type="Pfam" id="PF01546">
    <property type="entry name" value="Peptidase_M20"/>
    <property type="match status" value="1"/>
</dbReference>
<dbReference type="EMBL" id="BMFV01000002">
    <property type="protein sequence ID" value="GGH75384.1"/>
    <property type="molecule type" value="Genomic_DNA"/>
</dbReference>
<dbReference type="Proteomes" id="UP000656813">
    <property type="component" value="Unassembled WGS sequence"/>
</dbReference>
<dbReference type="SUPFAM" id="SSF53187">
    <property type="entry name" value="Zn-dependent exopeptidases"/>
    <property type="match status" value="1"/>
</dbReference>
<protein>
    <submittedName>
        <fullName evidence="3">Amidohydrolase AmhX</fullName>
    </submittedName>
</protein>
<dbReference type="AlphaFoldDB" id="A0A8J3EL79"/>
<dbReference type="NCBIfam" id="TIGR01891">
    <property type="entry name" value="amidohydrolases"/>
    <property type="match status" value="1"/>
</dbReference>
<dbReference type="Pfam" id="PF07687">
    <property type="entry name" value="M20_dimer"/>
    <property type="match status" value="1"/>
</dbReference>
<evidence type="ECO:0000313" key="3">
    <source>
        <dbReference type="EMBL" id="GGH75384.1"/>
    </source>
</evidence>
<reference evidence="3" key="2">
    <citation type="submission" date="2020-09" db="EMBL/GenBank/DDBJ databases">
        <authorList>
            <person name="Sun Q."/>
            <person name="Zhou Y."/>
        </authorList>
    </citation>
    <scope>NUCLEOTIDE SEQUENCE</scope>
    <source>
        <strain evidence="3">CGMCC 1.12777</strain>
    </source>
</reference>
<proteinExistence type="predicted"/>
<organism evidence="3 4">
    <name type="scientific">Pullulanibacillus pueri</name>
    <dbReference type="NCBI Taxonomy" id="1437324"/>
    <lineage>
        <taxon>Bacteria</taxon>
        <taxon>Bacillati</taxon>
        <taxon>Bacillota</taxon>
        <taxon>Bacilli</taxon>
        <taxon>Bacillales</taxon>
        <taxon>Sporolactobacillaceae</taxon>
        <taxon>Pullulanibacillus</taxon>
    </lineage>
</organism>
<feature type="binding site" evidence="1">
    <location>
        <position position="91"/>
    </location>
    <ligand>
        <name>Mn(2+)</name>
        <dbReference type="ChEBI" id="CHEBI:29035"/>
        <label>2</label>
    </ligand>
</feature>
<dbReference type="GO" id="GO:0046872">
    <property type="term" value="F:metal ion binding"/>
    <property type="evidence" value="ECO:0007669"/>
    <property type="project" value="UniProtKB-KW"/>
</dbReference>
<comment type="caution">
    <text evidence="3">The sequence shown here is derived from an EMBL/GenBank/DDBJ whole genome shotgun (WGS) entry which is preliminary data.</text>
</comment>
<dbReference type="CDD" id="cd08018">
    <property type="entry name" value="M20_Acy1_amhX-like"/>
    <property type="match status" value="1"/>
</dbReference>
<evidence type="ECO:0000256" key="1">
    <source>
        <dbReference type="PIRSR" id="PIRSR005962-1"/>
    </source>
</evidence>
<dbReference type="Gene3D" id="3.40.630.10">
    <property type="entry name" value="Zn peptidases"/>
    <property type="match status" value="1"/>
</dbReference>
<gene>
    <name evidence="3" type="primary">amhX</name>
    <name evidence="3" type="ORF">GCM10007096_04570</name>
</gene>